<accession>C7RMG9</accession>
<organism evidence="1">
    <name type="scientific">Accumulibacter regalis</name>
    <dbReference type="NCBI Taxonomy" id="522306"/>
    <lineage>
        <taxon>Bacteria</taxon>
        <taxon>Pseudomonadati</taxon>
        <taxon>Pseudomonadota</taxon>
        <taxon>Betaproteobacteria</taxon>
        <taxon>Candidatus Accumulibacter</taxon>
    </lineage>
</organism>
<protein>
    <submittedName>
        <fullName evidence="1">Uncharacterized protein</fullName>
    </submittedName>
</protein>
<reference evidence="1" key="2">
    <citation type="submission" date="2009-09" db="EMBL/GenBank/DDBJ databases">
        <title>Complete sequence of chromosome of Candidatus Accumulibacter phosphatis clade IIA str. UW-1.</title>
        <authorList>
            <consortium name="US DOE Joint Genome Institute"/>
            <person name="Martin H.G."/>
            <person name="Ivanova N."/>
            <person name="Kunin V."/>
            <person name="Warnecke F."/>
            <person name="Barry K."/>
            <person name="He S."/>
            <person name="Salamov A."/>
            <person name="Szeto E."/>
            <person name="Dalin E."/>
            <person name="Pangilinan J.L."/>
            <person name="Lapidus A."/>
            <person name="Lowry S."/>
            <person name="Kyrpides N.C."/>
            <person name="McMahon K.D."/>
            <person name="Hugenholtz P."/>
        </authorList>
    </citation>
    <scope>NUCLEOTIDE SEQUENCE [LARGE SCALE GENOMIC DNA]</scope>
    <source>
        <strain evidence="1">UW-1</strain>
    </source>
</reference>
<sequence length="253" mass="28610">MSMSSFIRCLIFRLGGSWEVRLDKVKNQIVDKDLLREISLRDSDPLVLRAAQMKLRKVKADDAFARIEKCQTDTELARFARGESGEGELVQWLALRKLTDQAELGQIARLDPSAVMRWCAIKNLDDKEILSFLLDTEKTGIVRFSLAAKLKALGVVKPISGVPQISWHQNRKGGLCDTCSVDISAPEGFIGIPDDVEDTYLACDSCWDQSWTRYGYSPTEGKERAWVWWQEGGDARTLQSLKIFERLAALHCR</sequence>
<dbReference type="KEGG" id="app:CAP2UW1_0650"/>
<dbReference type="AlphaFoldDB" id="C7RMG9"/>
<reference evidence="1" key="1">
    <citation type="submission" date="2009-08" db="EMBL/GenBank/DDBJ databases">
        <authorList>
            <consortium name="US DOE Joint Genome Institute"/>
            <person name="Lucas S."/>
            <person name="Copeland A."/>
            <person name="Lapidus A."/>
            <person name="Glavina del Rio T."/>
            <person name="Dalin E."/>
            <person name="Tice H."/>
            <person name="Bruce D."/>
            <person name="Barry K."/>
            <person name="Pitluck S."/>
            <person name="Lowry S."/>
            <person name="Larimer F."/>
            <person name="Land M."/>
            <person name="Hauser L."/>
            <person name="Kyrpides N."/>
            <person name="Ivanova N."/>
            <person name="McMahon K.D."/>
            <person name="Hugenholtz P."/>
        </authorList>
    </citation>
    <scope>NUCLEOTIDE SEQUENCE</scope>
    <source>
        <strain evidence="1">UW-1</strain>
    </source>
</reference>
<dbReference type="HOGENOM" id="CLU_1096767_0_0_4"/>
<name>C7RMG9_ACCRE</name>
<dbReference type="EMBL" id="CP001715">
    <property type="protein sequence ID" value="ACV33996.1"/>
    <property type="molecule type" value="Genomic_DNA"/>
</dbReference>
<gene>
    <name evidence="1" type="ordered locus">CAP2UW1_0650</name>
</gene>
<evidence type="ECO:0000313" key="1">
    <source>
        <dbReference type="EMBL" id="ACV33996.1"/>
    </source>
</evidence>
<proteinExistence type="predicted"/>